<sequence>MRITVIGAAGEVGRRIVAEAAARGHRVTAAGRSPAPPGAHPPGVTFRRADAADPAAVALLAVGQDVLVGATRPAAGAEHELAGTTRGLLAGAARAGVRLVLVGGAATLALPGRGGLTLWEDPSFPAGLRPIARACAEQLRACLKEEAADWTYLSPPALLHPGTRTGGYRLGGEELLTGPDGTSAISMEDFAVALLDEVERPRHRRRRFTVAAGDVPAATGARG</sequence>
<dbReference type="PANTHER" id="PTHR43355">
    <property type="entry name" value="FLAVIN REDUCTASE (NADPH)"/>
    <property type="match status" value="1"/>
</dbReference>
<organism evidence="2 3">
    <name type="scientific">Streptomyces hoynatensis</name>
    <dbReference type="NCBI Taxonomy" id="1141874"/>
    <lineage>
        <taxon>Bacteria</taxon>
        <taxon>Bacillati</taxon>
        <taxon>Actinomycetota</taxon>
        <taxon>Actinomycetes</taxon>
        <taxon>Kitasatosporales</taxon>
        <taxon>Streptomycetaceae</taxon>
        <taxon>Streptomyces</taxon>
    </lineage>
</organism>
<dbReference type="OrthoDB" id="3191258at2"/>
<dbReference type="SUPFAM" id="SSF51735">
    <property type="entry name" value="NAD(P)-binding Rossmann-fold domains"/>
    <property type="match status" value="1"/>
</dbReference>
<evidence type="ECO:0000313" key="3">
    <source>
        <dbReference type="Proteomes" id="UP000272474"/>
    </source>
</evidence>
<dbReference type="Proteomes" id="UP000272474">
    <property type="component" value="Unassembled WGS sequence"/>
</dbReference>
<dbReference type="InterPro" id="IPR016040">
    <property type="entry name" value="NAD(P)-bd_dom"/>
</dbReference>
<feature type="domain" description="NAD(P)-binding" evidence="1">
    <location>
        <begin position="7"/>
        <end position="196"/>
    </location>
</feature>
<proteinExistence type="predicted"/>
<evidence type="ECO:0000259" key="1">
    <source>
        <dbReference type="Pfam" id="PF13460"/>
    </source>
</evidence>
<dbReference type="InterPro" id="IPR036291">
    <property type="entry name" value="NAD(P)-bd_dom_sf"/>
</dbReference>
<dbReference type="Pfam" id="PF13460">
    <property type="entry name" value="NAD_binding_10"/>
    <property type="match status" value="1"/>
</dbReference>
<protein>
    <submittedName>
        <fullName evidence="2">NAD-dependent epimerase/dehydratase family protein</fullName>
    </submittedName>
</protein>
<gene>
    <name evidence="2" type="ORF">D7294_09595</name>
</gene>
<dbReference type="Gene3D" id="3.40.50.720">
    <property type="entry name" value="NAD(P)-binding Rossmann-like Domain"/>
    <property type="match status" value="1"/>
</dbReference>
<name>A0A3A9Z6D4_9ACTN</name>
<dbReference type="RefSeq" id="WP_120677611.1">
    <property type="nucleotide sequence ID" value="NZ_RBAL01000004.1"/>
</dbReference>
<dbReference type="AlphaFoldDB" id="A0A3A9Z6D4"/>
<evidence type="ECO:0000313" key="2">
    <source>
        <dbReference type="EMBL" id="RKN43931.1"/>
    </source>
</evidence>
<dbReference type="InterPro" id="IPR051606">
    <property type="entry name" value="Polyketide_Oxido-like"/>
</dbReference>
<keyword evidence="3" id="KW-1185">Reference proteome</keyword>
<comment type="caution">
    <text evidence="2">The sequence shown here is derived from an EMBL/GenBank/DDBJ whole genome shotgun (WGS) entry which is preliminary data.</text>
</comment>
<reference evidence="2 3" key="1">
    <citation type="journal article" date="2014" name="Int. J. Syst. Evol. Microbiol.">
        <title>Streptomyces hoynatensis sp. nov., isolated from deep marine sediment.</title>
        <authorList>
            <person name="Veyisoglu A."/>
            <person name="Sahin N."/>
        </authorList>
    </citation>
    <scope>NUCLEOTIDE SEQUENCE [LARGE SCALE GENOMIC DNA]</scope>
    <source>
        <strain evidence="2 3">KCTC 29097</strain>
    </source>
</reference>
<dbReference type="PANTHER" id="PTHR43355:SF2">
    <property type="entry name" value="FLAVIN REDUCTASE (NADPH)"/>
    <property type="match status" value="1"/>
</dbReference>
<accession>A0A3A9Z6D4</accession>
<dbReference type="EMBL" id="RBAL01000004">
    <property type="protein sequence ID" value="RKN43931.1"/>
    <property type="molecule type" value="Genomic_DNA"/>
</dbReference>
<dbReference type="GO" id="GO:0016646">
    <property type="term" value="F:oxidoreductase activity, acting on the CH-NH group of donors, NAD or NADP as acceptor"/>
    <property type="evidence" value="ECO:0007669"/>
    <property type="project" value="TreeGrafter"/>
</dbReference>